<feature type="domain" description="HPP transmembrane region" evidence="2">
    <location>
        <begin position="5"/>
        <end position="137"/>
    </location>
</feature>
<feature type="transmembrane region" description="Helical" evidence="1">
    <location>
        <begin position="26"/>
        <end position="44"/>
    </location>
</feature>
<keyword evidence="1" id="KW-0472">Membrane</keyword>
<sequence>MLGLTVALLIFLLNLAEHLLIISIDAKYLIFASFGSSAFLMYLMPESNSSKVSKFVKSYFAAGVIGLLCTFIVPYIGLFYSIAVVETAIAITLVGIEAKHPPAAAIGIVFLINRVGIYGIIIIIIGVATVSILTTVLKKAFYEAEKEVRRVK</sequence>
<name>A0AAX4NGZ3_9ARCH</name>
<evidence type="ECO:0000313" key="4">
    <source>
        <dbReference type="Proteomes" id="UP001451606"/>
    </source>
</evidence>
<dbReference type="RefSeq" id="WP_393972075.1">
    <property type="nucleotide sequence ID" value="NZ_CP133772.1"/>
</dbReference>
<keyword evidence="1" id="KW-1133">Transmembrane helix</keyword>
<feature type="transmembrane region" description="Helical" evidence="1">
    <location>
        <begin position="56"/>
        <end position="73"/>
    </location>
</feature>
<evidence type="ECO:0000313" key="3">
    <source>
        <dbReference type="EMBL" id="WYY00122.1"/>
    </source>
</evidence>
<accession>A0AAX4NGZ3</accession>
<organism evidence="3 4">
    <name type="scientific">Oxyplasma meridianum</name>
    <dbReference type="NCBI Taxonomy" id="3073602"/>
    <lineage>
        <taxon>Archaea</taxon>
        <taxon>Methanobacteriati</taxon>
        <taxon>Thermoplasmatota</taxon>
        <taxon>Thermoplasmata</taxon>
        <taxon>Thermoplasmatales</taxon>
        <taxon>Thermoplasmataceae</taxon>
        <taxon>Oxyplasma</taxon>
    </lineage>
</organism>
<evidence type="ECO:0000259" key="2">
    <source>
        <dbReference type="Pfam" id="PF04982"/>
    </source>
</evidence>
<dbReference type="EMBL" id="CP133772">
    <property type="protein sequence ID" value="WYY00122.1"/>
    <property type="molecule type" value="Genomic_DNA"/>
</dbReference>
<dbReference type="Pfam" id="PF04982">
    <property type="entry name" value="TM_HPP"/>
    <property type="match status" value="1"/>
</dbReference>
<keyword evidence="4" id="KW-1185">Reference proteome</keyword>
<protein>
    <submittedName>
        <fullName evidence="3">HPP family protein</fullName>
    </submittedName>
</protein>
<keyword evidence="1" id="KW-0812">Transmembrane</keyword>
<dbReference type="GeneID" id="95967408"/>
<dbReference type="InterPro" id="IPR058581">
    <property type="entry name" value="TM_HPP"/>
</dbReference>
<dbReference type="AlphaFoldDB" id="A0AAX4NGZ3"/>
<feature type="transmembrane region" description="Helical" evidence="1">
    <location>
        <begin position="108"/>
        <end position="133"/>
    </location>
</feature>
<dbReference type="Proteomes" id="UP001451606">
    <property type="component" value="Chromosome"/>
</dbReference>
<proteinExistence type="predicted"/>
<gene>
    <name evidence="3" type="ORF">OXIME_000677</name>
</gene>
<evidence type="ECO:0000256" key="1">
    <source>
        <dbReference type="SAM" id="Phobius"/>
    </source>
</evidence>
<dbReference type="KEGG" id="omr:OXIME_000677"/>
<reference evidence="3 4" key="1">
    <citation type="submission" date="2023-09" db="EMBL/GenBank/DDBJ databases">
        <authorList>
            <person name="Golyshina O.V."/>
            <person name="Lunev E.A."/>
            <person name="Bargiela R."/>
            <person name="Gaines M.C."/>
            <person name="Daum B."/>
            <person name="Bale N.J."/>
            <person name="Koenen M."/>
            <person name="Sinninghe Damst J.S."/>
            <person name="Yakimov M."/>
            <person name="Golyshin P.N."/>
        </authorList>
    </citation>
    <scope>NUCLEOTIDE SEQUENCE [LARGE SCALE GENOMIC DNA]</scope>
    <source>
        <strain evidence="3 4">M1</strain>
    </source>
</reference>